<comment type="similarity">
    <text evidence="2 9">Belongs to the MICOS complex subunit Mic10 family.</text>
</comment>
<comment type="similarity">
    <text evidence="8">Belongs to the MIX23 family.</text>
</comment>
<dbReference type="PANTHER" id="PTHR31905">
    <property type="entry name" value="COILED-COIL DOMAIN-CONTAINING PROTEIN 58"/>
    <property type="match status" value="1"/>
</dbReference>
<evidence type="ECO:0000256" key="3">
    <source>
        <dbReference type="ARBA" id="ARBA00022692"/>
    </source>
</evidence>
<proteinExistence type="inferred from homology"/>
<evidence type="ECO:0000256" key="4">
    <source>
        <dbReference type="ARBA" id="ARBA00022792"/>
    </source>
</evidence>
<evidence type="ECO:0000256" key="2">
    <source>
        <dbReference type="ARBA" id="ARBA00006792"/>
    </source>
</evidence>
<dbReference type="GO" id="GO:0061617">
    <property type="term" value="C:MICOS complex"/>
    <property type="evidence" value="ECO:0007669"/>
    <property type="project" value="UniProtKB-UniRule"/>
</dbReference>
<keyword evidence="5" id="KW-1133">Transmembrane helix</keyword>
<comment type="subcellular location">
    <subcellularLocation>
        <location evidence="9">Mitochondrion inner membrane</location>
        <topology evidence="9">Single-pass membrane protein</topology>
    </subcellularLocation>
</comment>
<keyword evidence="3" id="KW-0812">Transmembrane</keyword>
<dbReference type="GO" id="GO:0005758">
    <property type="term" value="C:mitochondrial intermembrane space"/>
    <property type="evidence" value="ECO:0007669"/>
    <property type="project" value="InterPro"/>
</dbReference>
<evidence type="ECO:0000256" key="7">
    <source>
        <dbReference type="ARBA" id="ARBA00023136"/>
    </source>
</evidence>
<dbReference type="InterPro" id="IPR019171">
    <property type="entry name" value="MIX23"/>
</dbReference>
<sequence length="262" mass="30047">MKSCRVTYTEKVVCSLSSYRVIYQMVKKSEDQLNETFDRCLADTALKTVSAGTVGLITAAIFKRHFPLWLGVGMGFGMGIANCRHDMRKSFIHFQQDSEQKSSLKMIEESGNTDIHPQLILRFAFGSLLISLSMDEKRVDCLDLLAFQDILNKLRKIDDKILFELNTALPSESFAVNVDKGEKCRSIYKELLTMRIKRMNLIQHCVDENQANIACLRKEKSPIIDIRNAQNTLRIIRSEMDVESIVNERSEKAVHDRCRTFL</sequence>
<keyword evidence="4 9" id="KW-0999">Mitochondrion inner membrane</keyword>
<keyword evidence="7" id="KW-0472">Membrane</keyword>
<evidence type="ECO:0000256" key="1">
    <source>
        <dbReference type="ARBA" id="ARBA00002689"/>
    </source>
</evidence>
<dbReference type="AlphaFoldDB" id="A0A1I7VMB1"/>
<evidence type="ECO:0000256" key="9">
    <source>
        <dbReference type="RuleBase" id="RU363011"/>
    </source>
</evidence>
<dbReference type="STRING" id="7209.A0A1I7VMB1"/>
<comment type="subunit">
    <text evidence="9">Component of the mitochondrial contact site and cristae organizing system (MICOS) complex.</text>
</comment>
<dbReference type="InterPro" id="IPR007512">
    <property type="entry name" value="Mic10"/>
</dbReference>
<evidence type="ECO:0000313" key="11">
    <source>
        <dbReference type="WBParaSite" id="EN70_4147"/>
    </source>
</evidence>
<evidence type="ECO:0000313" key="10">
    <source>
        <dbReference type="Proteomes" id="UP000095285"/>
    </source>
</evidence>
<evidence type="ECO:0000256" key="6">
    <source>
        <dbReference type="ARBA" id="ARBA00023128"/>
    </source>
</evidence>
<keyword evidence="10" id="KW-1185">Reference proteome</keyword>
<dbReference type="Proteomes" id="UP000095285">
    <property type="component" value="Unassembled WGS sequence"/>
</dbReference>
<organism evidence="10 11">
    <name type="scientific">Loa loa</name>
    <name type="common">Eye worm</name>
    <name type="synonym">Filaria loa</name>
    <dbReference type="NCBI Taxonomy" id="7209"/>
    <lineage>
        <taxon>Eukaryota</taxon>
        <taxon>Metazoa</taxon>
        <taxon>Ecdysozoa</taxon>
        <taxon>Nematoda</taxon>
        <taxon>Chromadorea</taxon>
        <taxon>Rhabditida</taxon>
        <taxon>Spirurina</taxon>
        <taxon>Spiruromorpha</taxon>
        <taxon>Filarioidea</taxon>
        <taxon>Onchocercidae</taxon>
        <taxon>Loa</taxon>
    </lineage>
</organism>
<dbReference type="WBParaSite" id="EN70_4147">
    <property type="protein sequence ID" value="EN70_4147"/>
    <property type="gene ID" value="EN70_4147"/>
</dbReference>
<dbReference type="Pfam" id="PF09774">
    <property type="entry name" value="MIX23"/>
    <property type="match status" value="1"/>
</dbReference>
<reference evidence="10" key="1">
    <citation type="submission" date="2012-04" db="EMBL/GenBank/DDBJ databases">
        <title>The Genome Sequence of Loa loa.</title>
        <authorList>
            <consortium name="The Broad Institute Genome Sequencing Platform"/>
            <consortium name="Broad Institute Genome Sequencing Center for Infectious Disease"/>
            <person name="Nutman T.B."/>
            <person name="Fink D.L."/>
            <person name="Russ C."/>
            <person name="Young S."/>
            <person name="Zeng Q."/>
            <person name="Gargeya S."/>
            <person name="Alvarado L."/>
            <person name="Berlin A."/>
            <person name="Chapman S.B."/>
            <person name="Chen Z."/>
            <person name="Freedman E."/>
            <person name="Gellesch M."/>
            <person name="Goldberg J."/>
            <person name="Griggs A."/>
            <person name="Gujja S."/>
            <person name="Heilman E.R."/>
            <person name="Heiman D."/>
            <person name="Howarth C."/>
            <person name="Mehta T."/>
            <person name="Neiman D."/>
            <person name="Pearson M."/>
            <person name="Roberts A."/>
            <person name="Saif S."/>
            <person name="Shea T."/>
            <person name="Shenoy N."/>
            <person name="Sisk P."/>
            <person name="Stolte C."/>
            <person name="Sykes S."/>
            <person name="White J."/>
            <person name="Yandava C."/>
            <person name="Haas B."/>
            <person name="Henn M.R."/>
            <person name="Nusbaum C."/>
            <person name="Birren B."/>
        </authorList>
    </citation>
    <scope>NUCLEOTIDE SEQUENCE [LARGE SCALE GENOMIC DNA]</scope>
</reference>
<reference evidence="11" key="2">
    <citation type="submission" date="2016-11" db="UniProtKB">
        <authorList>
            <consortium name="WormBaseParasite"/>
        </authorList>
    </citation>
    <scope>IDENTIFICATION</scope>
</reference>
<protein>
    <recommendedName>
        <fullName evidence="9">MICOS complex subunit MIC10</fullName>
    </recommendedName>
</protein>
<keyword evidence="6 9" id="KW-0496">Mitochondrion</keyword>
<evidence type="ECO:0000256" key="8">
    <source>
        <dbReference type="ARBA" id="ARBA00024204"/>
    </source>
</evidence>
<dbReference type="eggNOG" id="KOG4604">
    <property type="taxonomic scope" value="Eukaryota"/>
</dbReference>
<dbReference type="PANTHER" id="PTHR31905:SF2">
    <property type="entry name" value="PROTEIN MIX23"/>
    <property type="match status" value="1"/>
</dbReference>
<comment type="function">
    <text evidence="1 9">Component of the MICOS complex, a large protein complex of the mitochondrial inner membrane that plays crucial roles in the maintenance of crista junctions, inner membrane architecture, and formation of contact sites to the outer membrane.</text>
</comment>
<dbReference type="Pfam" id="PF04418">
    <property type="entry name" value="DUF543"/>
    <property type="match status" value="1"/>
</dbReference>
<accession>A0A1I7VMB1</accession>
<name>A0A1I7VMB1_LOALO</name>
<evidence type="ECO:0000256" key="5">
    <source>
        <dbReference type="ARBA" id="ARBA00022989"/>
    </source>
</evidence>